<dbReference type="InterPro" id="IPR001387">
    <property type="entry name" value="Cro/C1-type_HTH"/>
</dbReference>
<dbReference type="RefSeq" id="WP_075128959.1">
    <property type="nucleotide sequence ID" value="NZ_MSIE01000060.1"/>
</dbReference>
<gene>
    <name evidence="3" type="ORF">BU204_29025</name>
</gene>
<dbReference type="AlphaFoldDB" id="A0A1Q8CE36"/>
<comment type="caution">
    <text evidence="3">The sequence shown here is derived from an EMBL/GenBank/DDBJ whole genome shotgun (WGS) entry which is preliminary data.</text>
</comment>
<dbReference type="SMART" id="SM00530">
    <property type="entry name" value="HTH_XRE"/>
    <property type="match status" value="1"/>
</dbReference>
<dbReference type="EMBL" id="MSIE01000060">
    <property type="protein sequence ID" value="OLF12550.1"/>
    <property type="molecule type" value="Genomic_DNA"/>
</dbReference>
<dbReference type="Proteomes" id="UP000185596">
    <property type="component" value="Unassembled WGS sequence"/>
</dbReference>
<sequence>MSRPERAIDPDAGVVQRFAFELRRLRHAAGSPGYRELAKRAHYAPTTLAQAARGDRLPSLAVTLAYVRACGGDETGWMARWSSVMRVLAADTDASTRRAAPYPGGASLDAGDGAVLFGRAPLVCELLRLVDEHTLVAVSGPSGSGVSSLLRAGLLPGTGLRAVVLTPGTVPPRECAARTRALTSRRGEDPRLLLVVDQFERVLAGQGDPAERGELVAALRDAAQAGVRVVLGVRADALAGCVAEVAPSARLAVVPMTPDELGAAITQPAARSGYHVETALAVRLVAETVDQPGGLAWLAAALARAWELRSGTTLSLAAYETGGGIAALVAETAENTYRGMDARHQSAARDLLLRLVAPGEAGVPARRRVQLDELDEDDPAVRTALERLTAARLVTVGETTVELAHDAVLTGWPRFGAWLDQARQSLFVRSGLAEASNAWVALGRDPDLLYRGARLTVALEHAGIGGSALNQRERAFLDASHATELAVAGRLARMRRLVVVLMVAVLVLTVIVLTVFAAQRATGSGRAAELSVPEATVAA</sequence>
<feature type="domain" description="HTH cro/C1-type" evidence="2">
    <location>
        <begin position="21"/>
        <end position="77"/>
    </location>
</feature>
<organism evidence="3 4">
    <name type="scientific">Actinophytocola xanthii</name>
    <dbReference type="NCBI Taxonomy" id="1912961"/>
    <lineage>
        <taxon>Bacteria</taxon>
        <taxon>Bacillati</taxon>
        <taxon>Actinomycetota</taxon>
        <taxon>Actinomycetes</taxon>
        <taxon>Pseudonocardiales</taxon>
        <taxon>Pseudonocardiaceae</taxon>
    </lineage>
</organism>
<reference evidence="3 4" key="1">
    <citation type="submission" date="2016-12" db="EMBL/GenBank/DDBJ databases">
        <title>The draft genome sequence of Actinophytocola sp. 11-183.</title>
        <authorList>
            <person name="Wang W."/>
            <person name="Yuan L."/>
        </authorList>
    </citation>
    <scope>NUCLEOTIDE SEQUENCE [LARGE SCALE GENOMIC DNA]</scope>
    <source>
        <strain evidence="3 4">11-183</strain>
    </source>
</reference>
<protein>
    <recommendedName>
        <fullName evidence="2">HTH cro/C1-type domain-containing protein</fullName>
    </recommendedName>
</protein>
<keyword evidence="1" id="KW-0812">Transmembrane</keyword>
<dbReference type="InterPro" id="IPR049052">
    <property type="entry name" value="nSTAND1"/>
</dbReference>
<dbReference type="Pfam" id="PF20703">
    <property type="entry name" value="nSTAND1"/>
    <property type="match status" value="1"/>
</dbReference>
<dbReference type="STRING" id="1912961.BU204_29025"/>
<accession>A0A1Q8CE36</accession>
<dbReference type="OrthoDB" id="192618at2"/>
<keyword evidence="4" id="KW-1185">Reference proteome</keyword>
<evidence type="ECO:0000259" key="2">
    <source>
        <dbReference type="SMART" id="SM00530"/>
    </source>
</evidence>
<evidence type="ECO:0000313" key="3">
    <source>
        <dbReference type="EMBL" id="OLF12550.1"/>
    </source>
</evidence>
<evidence type="ECO:0000313" key="4">
    <source>
        <dbReference type="Proteomes" id="UP000185596"/>
    </source>
</evidence>
<name>A0A1Q8CE36_9PSEU</name>
<keyword evidence="1" id="KW-1133">Transmembrane helix</keyword>
<proteinExistence type="predicted"/>
<keyword evidence="1" id="KW-0472">Membrane</keyword>
<feature type="transmembrane region" description="Helical" evidence="1">
    <location>
        <begin position="497"/>
        <end position="518"/>
    </location>
</feature>
<evidence type="ECO:0000256" key="1">
    <source>
        <dbReference type="SAM" id="Phobius"/>
    </source>
</evidence>